<comment type="subcellular location">
    <subcellularLocation>
        <location evidence="1">Host cytoplasm</location>
    </subcellularLocation>
    <subcellularLocation>
        <location evidence="3">Host membrane</location>
    </subcellularLocation>
    <subcellularLocation>
        <location evidence="2">Virion</location>
    </subcellularLocation>
</comment>
<dbReference type="Pfam" id="PF22663">
    <property type="entry name" value="Rhv_5"/>
    <property type="match status" value="1"/>
</dbReference>
<dbReference type="InterPro" id="IPR001205">
    <property type="entry name" value="RNA-dir_pol_C"/>
</dbReference>
<dbReference type="Gene3D" id="2.40.10.10">
    <property type="entry name" value="Trypsin-like serine proteases"/>
    <property type="match status" value="2"/>
</dbReference>
<dbReference type="GO" id="GO:0003724">
    <property type="term" value="F:RNA helicase activity"/>
    <property type="evidence" value="ECO:0007669"/>
    <property type="project" value="InterPro"/>
</dbReference>
<dbReference type="InterPro" id="IPR009003">
    <property type="entry name" value="Peptidase_S1_PA"/>
</dbReference>
<keyword evidence="12" id="KW-1143">T=pseudo3 icosahedral capsid protein</keyword>
<keyword evidence="15" id="KW-0378">Hydrolase</keyword>
<evidence type="ECO:0000256" key="21">
    <source>
        <dbReference type="ARBA" id="ARBA00022953"/>
    </source>
</evidence>
<evidence type="ECO:0000259" key="26">
    <source>
        <dbReference type="PROSITE" id="PS50507"/>
    </source>
</evidence>
<feature type="domain" description="RdRp catalytic" evidence="26">
    <location>
        <begin position="1978"/>
        <end position="2093"/>
    </location>
</feature>
<dbReference type="InterPro" id="IPR044067">
    <property type="entry name" value="PCV_3C_PRO"/>
</dbReference>
<dbReference type="InterPro" id="IPR043502">
    <property type="entry name" value="DNA/RNA_pol_sf"/>
</dbReference>
<accession>A0A3G1RP79</accession>
<dbReference type="Pfam" id="PF00680">
    <property type="entry name" value="RdRP_1"/>
    <property type="match status" value="1"/>
</dbReference>
<keyword evidence="7" id="KW-0597">Phosphoprotein</keyword>
<organism evidence="29">
    <name type="scientific">Avocet picornavirus</name>
    <dbReference type="NCBI Taxonomy" id="2212755"/>
    <lineage>
        <taxon>Viruses</taxon>
        <taxon>Riboviria</taxon>
        <taxon>Orthornavirae</taxon>
        <taxon>Pisuviricota</taxon>
        <taxon>Pisoniviricetes</taxon>
        <taxon>Picornavirales</taxon>
    </lineage>
</organism>
<dbReference type="InterPro" id="IPR000605">
    <property type="entry name" value="Helicase_SF3_ssDNA/RNA_vir"/>
</dbReference>
<dbReference type="SUPFAM" id="SSF88633">
    <property type="entry name" value="Positive stranded ssRNA viruses"/>
    <property type="match status" value="2"/>
</dbReference>
<evidence type="ECO:0000256" key="24">
    <source>
        <dbReference type="ARBA" id="ARBA00023288"/>
    </source>
</evidence>
<comment type="catalytic activity">
    <reaction evidence="25">
        <text>a ribonucleoside 5'-triphosphate + H2O = a ribonucleoside 5'-diphosphate + phosphate + H(+)</text>
        <dbReference type="Rhea" id="RHEA:23680"/>
        <dbReference type="ChEBI" id="CHEBI:15377"/>
        <dbReference type="ChEBI" id="CHEBI:15378"/>
        <dbReference type="ChEBI" id="CHEBI:43474"/>
        <dbReference type="ChEBI" id="CHEBI:57930"/>
        <dbReference type="ChEBI" id="CHEBI:61557"/>
        <dbReference type="EC" id="3.6.1.15"/>
    </reaction>
</comment>
<keyword evidence="14" id="KW-0547">Nucleotide-binding</keyword>
<dbReference type="InterPro" id="IPR033703">
    <property type="entry name" value="Rhv-like"/>
</dbReference>
<protein>
    <recommendedName>
        <fullName evidence="4">Genome polyprotein</fullName>
    </recommendedName>
</protein>
<evidence type="ECO:0000256" key="2">
    <source>
        <dbReference type="ARBA" id="ARBA00004328"/>
    </source>
</evidence>
<dbReference type="SUPFAM" id="SSF56672">
    <property type="entry name" value="DNA/RNA polymerases"/>
    <property type="match status" value="1"/>
</dbReference>
<dbReference type="SUPFAM" id="SSF50494">
    <property type="entry name" value="Trypsin-like serine proteases"/>
    <property type="match status" value="1"/>
</dbReference>
<evidence type="ECO:0000256" key="17">
    <source>
        <dbReference type="ARBA" id="ARBA00022807"/>
    </source>
</evidence>
<evidence type="ECO:0000256" key="16">
    <source>
        <dbReference type="ARBA" id="ARBA00022806"/>
    </source>
</evidence>
<keyword evidence="20" id="KW-1043">Host membrane</keyword>
<dbReference type="GO" id="GO:0033644">
    <property type="term" value="C:host cell membrane"/>
    <property type="evidence" value="ECO:0007669"/>
    <property type="project" value="UniProtKB-SubCell"/>
</dbReference>
<keyword evidence="13" id="KW-0519">Myristate</keyword>
<evidence type="ECO:0000259" key="28">
    <source>
        <dbReference type="PROSITE" id="PS51874"/>
    </source>
</evidence>
<keyword evidence="8" id="KW-0167">Capsid protein</keyword>
<evidence type="ECO:0000256" key="15">
    <source>
        <dbReference type="ARBA" id="ARBA00022801"/>
    </source>
</evidence>
<evidence type="ECO:0000256" key="14">
    <source>
        <dbReference type="ARBA" id="ARBA00022741"/>
    </source>
</evidence>
<feature type="domain" description="Peptidase C3" evidence="28">
    <location>
        <begin position="1580"/>
        <end position="1757"/>
    </location>
</feature>
<keyword evidence="11" id="KW-0548">Nucleotidyltransferase</keyword>
<keyword evidence="24" id="KW-0449">Lipoprotein</keyword>
<dbReference type="GO" id="GO:0017111">
    <property type="term" value="F:ribonucleoside triphosphate phosphatase activity"/>
    <property type="evidence" value="ECO:0007669"/>
    <property type="project" value="UniProtKB-EC"/>
</dbReference>
<feature type="domain" description="SF3 helicase" evidence="27">
    <location>
        <begin position="1239"/>
        <end position="1401"/>
    </location>
</feature>
<evidence type="ECO:0000256" key="25">
    <source>
        <dbReference type="ARBA" id="ARBA00047631"/>
    </source>
</evidence>
<keyword evidence="18" id="KW-0067">ATP-binding</keyword>
<dbReference type="PROSITE" id="PS51874">
    <property type="entry name" value="PCV_3C_PRO"/>
    <property type="match status" value="1"/>
</dbReference>
<dbReference type="InterPro" id="IPR014838">
    <property type="entry name" value="P3A"/>
</dbReference>
<dbReference type="Pfam" id="PF00073">
    <property type="entry name" value="Rhv"/>
    <property type="match status" value="2"/>
</dbReference>
<evidence type="ECO:0000256" key="1">
    <source>
        <dbReference type="ARBA" id="ARBA00004192"/>
    </source>
</evidence>
<dbReference type="InterPro" id="IPR001676">
    <property type="entry name" value="Picornavirus_capsid"/>
</dbReference>
<dbReference type="InterPro" id="IPR029053">
    <property type="entry name" value="Viral_coat"/>
</dbReference>
<dbReference type="GO" id="GO:0005524">
    <property type="term" value="F:ATP binding"/>
    <property type="evidence" value="ECO:0007669"/>
    <property type="project" value="UniProtKB-KW"/>
</dbReference>
<keyword evidence="17" id="KW-0788">Thiol protease</keyword>
<keyword evidence="16" id="KW-0347">Helicase</keyword>
<dbReference type="Gene3D" id="1.20.960.20">
    <property type="match status" value="1"/>
</dbReference>
<dbReference type="PROSITE" id="PS50507">
    <property type="entry name" value="RDRP_SSRNA_POS"/>
    <property type="match status" value="1"/>
</dbReference>
<keyword evidence="21" id="KW-0693">Viral RNA replication</keyword>
<dbReference type="Gene3D" id="2.60.120.20">
    <property type="match status" value="3"/>
</dbReference>
<dbReference type="EMBL" id="MH453807">
    <property type="protein sequence ID" value="AXF38653.1"/>
    <property type="molecule type" value="Genomic_RNA"/>
</dbReference>
<dbReference type="Pfam" id="PF00910">
    <property type="entry name" value="RNA_helicase"/>
    <property type="match status" value="1"/>
</dbReference>
<dbReference type="GO" id="GO:0019028">
    <property type="term" value="C:viral capsid"/>
    <property type="evidence" value="ECO:0007669"/>
    <property type="project" value="UniProtKB-KW"/>
</dbReference>
<reference evidence="29" key="1">
    <citation type="journal article" date="2018" name="Mol. Ecol.">
        <title>Virus-virus interactions and host ecology are associated with RNA virome structure in wild birds.</title>
        <authorList>
            <person name="Wille M."/>
            <person name="Eden J.S."/>
            <person name="Shi M."/>
            <person name="Klaassen M."/>
            <person name="Hurt A.C."/>
            <person name="Holmes E.C."/>
        </authorList>
    </citation>
    <scope>NUCLEOTIDE SEQUENCE</scope>
    <source>
        <strain evidence="29">MW13</strain>
    </source>
</reference>
<dbReference type="InterPro" id="IPR014759">
    <property type="entry name" value="Helicase_SF3_ssRNA_vir"/>
</dbReference>
<dbReference type="Pfam" id="PF00548">
    <property type="entry name" value="Peptidase_C3"/>
    <property type="match status" value="1"/>
</dbReference>
<dbReference type="SMART" id="SM00382">
    <property type="entry name" value="AAA"/>
    <property type="match status" value="1"/>
</dbReference>
<dbReference type="Pfam" id="PF08727">
    <property type="entry name" value="P3A"/>
    <property type="match status" value="1"/>
</dbReference>
<dbReference type="InterPro" id="IPR043128">
    <property type="entry name" value="Rev_trsase/Diguanyl_cyclase"/>
</dbReference>
<dbReference type="PROSITE" id="PS51218">
    <property type="entry name" value="SF3_HELICASE_2"/>
    <property type="match status" value="1"/>
</dbReference>
<evidence type="ECO:0000313" key="29">
    <source>
        <dbReference type="EMBL" id="AXF38653.1"/>
    </source>
</evidence>
<evidence type="ECO:0000256" key="22">
    <source>
        <dbReference type="ARBA" id="ARBA00023136"/>
    </source>
</evidence>
<dbReference type="InterPro" id="IPR036203">
    <property type="entry name" value="P3A_soluble_dom"/>
</dbReference>
<evidence type="ECO:0000256" key="23">
    <source>
        <dbReference type="ARBA" id="ARBA00023200"/>
    </source>
</evidence>
<keyword evidence="10" id="KW-0808">Transferase</keyword>
<evidence type="ECO:0000256" key="6">
    <source>
        <dbReference type="ARBA" id="ARBA00022520"/>
    </source>
</evidence>
<evidence type="ECO:0000256" key="10">
    <source>
        <dbReference type="ARBA" id="ARBA00022679"/>
    </source>
</evidence>
<evidence type="ECO:0000256" key="19">
    <source>
        <dbReference type="ARBA" id="ARBA00022844"/>
    </source>
</evidence>
<sequence length="2212" mass="246095">MDFTMDCTTSKCFHRLPKCDNGPLHSTCSRHFAKGVAICCDCRDRRRFDADFYAHYRHVPSDYVDLTDHDYCRAPKVHFQGPSSSKMHSGCSGYVVFVSKDKCSGQRKRHYYCNFHKDMGIPKCCACRDFVKEREIKDELRRRFSFKPRSQFVPLSARRQHTTTSVRLHCLEFEISRIGVQNNELLDQARYIRHEVQRGEMDWEIEAFERHENNLAAALKHVDDALMRVRLGYDNLVGDVIHAQRAVEYQGQGQSTSAGNTPIKVRTKGNVAVNIYGTSYTGSAGSQSQVVDPTAPIDALTASLPLGQLHDPKVEEQGFSDRMGSIRAGVTNITSQSSLESAVVAYGFFPNYVDNSDACCYTPTKPGGASDRFYRCGSVDWDASKKCGDILIQLDFPKALAKKGIFGQNLDLHWLVRCGFCFVVTVSASHFHGGAIGCFAIPEAERSSEQTTAYPEGVCFQQLPVFPHQVINLRVTNTAVIFCPYWGATPQSPTRGHNWVSLYVSVLAPLRVGSDASQIVKVTVDVAPMCSQFGAIRSSVGTQGVATILSPGSGQCITTINQGGVPIGTESHRPFGYFLPGRVQNLCQVVCMPTFILPKRSTSTDVNSCLSISMTAVNGRLEACVQNILLTTEYIAGRCTLAGTLLAGVVSSYIYYSGTIWISLTFTGPLIVQGKLVVCYIPPGGAYPETYCDCLEATRVVWDFGLQPTLRFPVPFASPSSYRYRANENTLCGSVGAVFIYAYSPFSFPAGVSPMVDIIMEASADKDFKAHFLVDPQGDVHINDADAPALGTSGVGVEEVPDVEQVIEAHAQRVEIPKGLDVENYFSPHVSLGAVTLKSGGECQSINLDFDTESTYLKSKLHKFTYGRFDLDIIVVQASSLAAKNVRFEVKWQPPGDPRFPTSPTDDWWAIKDSAVIFINSNATPATFRLPYCVPSHYFSFSWNGYKASDSGTYGVSGFNTFGKLWFRPYLPSGGLQDEYRFTIVAAPVNVEMYMPRPWVNNEQKLVKSIEISTDFWADDDLPGVDDLRLQYEGPVAWIESFFSFVGESLGTGVARSVRTEIGEKLSNVKEIYWQNICYWLVKFVSSCLIIARHKDDPLTISAVSIGLGVDLLHGDPVNHFVKMIGSKLGVEYQGPKETFQTLSAALSCGRGIEWLHSVVMRIVAKIQEMMDGTARREQEAVDRIDGFLESVNLWDRVERESERYDEKSIRELAEYILRFKEWFIKSERSDPMLCRLCMEYARKAGKYLRMTKPRQHEPVCVVFHGSPGSGKTLMSLALCRVICERFGWSDVYSLPPDPDHFDGYNGQQCVLLDDLGQNPDGNDCALFCQMLSTARLVTPQADLSDKGQPFTASLVVATTNQSDIVPRTISCPEAMARRFDIDLDVQVNHGFRAGNGVNTSAALTPCSHGSKNFKKCCPLFCGLACVVVDKKTGVKYSLDDLVSLTVSKIEEKRSCASAFEVLFQGPTLKEKRGQSKPATAEIVDLLRAVPTPDVIKWVEDQGYIIPCTSQATIVRSNLEGNKHKLKMLLLGLAGVVAVASGIILAWKMLPVEDEGAYSSERKSAPKPPVRRVKVEGGSDPDADFANSIMRRNMGVFSEGDGNFTFLGIKSNIIVVPTHAYSGAKEVFINGQRVVVEDAAQLVSSGTLVTELTILWLKGINSFRDITKFLPMEPRSGRDYLLCLQSPMQAVIPVRSVKKYGTLNISGNLTANCLVYDCVTRKGWCGGILMKAGMIVGLHIAGDGQHGYAAALCRSYFHFLDVEHQAALKDTGEKCNIFTPCHTAYYPTIWQEIRKPNKEPAVLHPNDPRCKVDFDVAFLSKYNDDFSAAIDDETLGVAIESYFSNFVHKIDARELTFEEATQGCDGLEAIDLKTSGGFVCLGGLKKGDFVASREIWERHVDNEHPFITFKKDELRRLDKIESGKTRAIEAQSVDGVILWRIKFGSVMRYFHMNPGIETGSAVGADPDIFWTYLVKNLPMAQGMDFKNFDATVPAKVLVRSLSRLGQILDLDLSCMVAVFNCRKHVIHNKVYEISGGVPSGCAATSIVNTIVNNVLFRYVLLKAFKGIQLAELKMVAYGDDNLVQYPFPLEMEIIKEEYEEIGMAITPPDKGSFFPEPGIFNMTFLKRGFQRDGRYPFLIHPIYDVDEAMDSLCWTRDSESIQQHIWSLCYLVWHSGEEVYRHFLEFVQKPVLGRHYNVIPYVVLMREWLDKF</sequence>
<evidence type="ECO:0000259" key="27">
    <source>
        <dbReference type="PROSITE" id="PS51218"/>
    </source>
</evidence>
<dbReference type="SUPFAM" id="SSF52540">
    <property type="entry name" value="P-loop containing nucleoside triphosphate hydrolases"/>
    <property type="match status" value="1"/>
</dbReference>
<dbReference type="GO" id="GO:0039694">
    <property type="term" value="P:viral RNA genome replication"/>
    <property type="evidence" value="ECO:0007669"/>
    <property type="project" value="InterPro"/>
</dbReference>
<dbReference type="InterPro" id="IPR000199">
    <property type="entry name" value="Peptidase_C3A/C3B_picornavir"/>
</dbReference>
<evidence type="ECO:0000256" key="11">
    <source>
        <dbReference type="ARBA" id="ARBA00022695"/>
    </source>
</evidence>
<dbReference type="CDD" id="cd00205">
    <property type="entry name" value="rhv_like"/>
    <property type="match status" value="3"/>
</dbReference>
<evidence type="ECO:0000256" key="3">
    <source>
        <dbReference type="ARBA" id="ARBA00004551"/>
    </source>
</evidence>
<evidence type="ECO:0000256" key="20">
    <source>
        <dbReference type="ARBA" id="ARBA00022870"/>
    </source>
</evidence>
<dbReference type="Gene3D" id="3.30.70.270">
    <property type="match status" value="1"/>
</dbReference>
<evidence type="ECO:0000256" key="5">
    <source>
        <dbReference type="ARBA" id="ARBA00022484"/>
    </source>
</evidence>
<keyword evidence="22" id="KW-0472">Membrane</keyword>
<name>A0A3G1RP79_9VIRU</name>
<keyword evidence="19" id="KW-0946">Virion</keyword>
<dbReference type="InterPro" id="IPR059138">
    <property type="entry name" value="Pico_VP1"/>
</dbReference>
<dbReference type="GO" id="GO:0006508">
    <property type="term" value="P:proteolysis"/>
    <property type="evidence" value="ECO:0007669"/>
    <property type="project" value="UniProtKB-KW"/>
</dbReference>
<keyword evidence="9" id="KW-0645">Protease</keyword>
<evidence type="ECO:0000256" key="18">
    <source>
        <dbReference type="ARBA" id="ARBA00022840"/>
    </source>
</evidence>
<dbReference type="GO" id="GO:0003723">
    <property type="term" value="F:RNA binding"/>
    <property type="evidence" value="ECO:0007669"/>
    <property type="project" value="InterPro"/>
</dbReference>
<proteinExistence type="predicted"/>
<dbReference type="InterPro" id="IPR007094">
    <property type="entry name" value="RNA-dir_pol_PSvirus"/>
</dbReference>
<keyword evidence="6" id="KW-0191">Covalent protein-RNA linkage</keyword>
<dbReference type="InterPro" id="IPR043504">
    <property type="entry name" value="Peptidase_S1_PA_chymotrypsin"/>
</dbReference>
<evidence type="ECO:0000256" key="8">
    <source>
        <dbReference type="ARBA" id="ARBA00022561"/>
    </source>
</evidence>
<evidence type="ECO:0000256" key="7">
    <source>
        <dbReference type="ARBA" id="ARBA00022553"/>
    </source>
</evidence>
<dbReference type="GO" id="GO:0003968">
    <property type="term" value="F:RNA-directed RNA polymerase activity"/>
    <property type="evidence" value="ECO:0007669"/>
    <property type="project" value="UniProtKB-KW"/>
</dbReference>
<dbReference type="GO" id="GO:0005198">
    <property type="term" value="F:structural molecule activity"/>
    <property type="evidence" value="ECO:0007669"/>
    <property type="project" value="InterPro"/>
</dbReference>
<evidence type="ECO:0000256" key="4">
    <source>
        <dbReference type="ARBA" id="ARBA00020107"/>
    </source>
</evidence>
<dbReference type="InterPro" id="IPR003593">
    <property type="entry name" value="AAA+_ATPase"/>
</dbReference>
<dbReference type="SUPFAM" id="SSF89043">
    <property type="entry name" value="Soluble domain of poliovirus core protein 3a"/>
    <property type="match status" value="1"/>
</dbReference>
<dbReference type="InterPro" id="IPR027417">
    <property type="entry name" value="P-loop_NTPase"/>
</dbReference>
<dbReference type="GO" id="GO:0004197">
    <property type="term" value="F:cysteine-type endopeptidase activity"/>
    <property type="evidence" value="ECO:0007669"/>
    <property type="project" value="InterPro"/>
</dbReference>
<evidence type="ECO:0000256" key="13">
    <source>
        <dbReference type="ARBA" id="ARBA00022707"/>
    </source>
</evidence>
<evidence type="ECO:0000256" key="12">
    <source>
        <dbReference type="ARBA" id="ARBA00022706"/>
    </source>
</evidence>
<keyword evidence="23" id="KW-1035">Host cytoplasm</keyword>
<keyword evidence="5" id="KW-0696">RNA-directed RNA polymerase</keyword>
<evidence type="ECO:0000256" key="9">
    <source>
        <dbReference type="ARBA" id="ARBA00022670"/>
    </source>
</evidence>
<dbReference type="Gene3D" id="6.10.20.20">
    <property type="entry name" value="Poliovirus 3A protein-like"/>
    <property type="match status" value="1"/>
</dbReference>
<dbReference type="GO" id="GO:0006351">
    <property type="term" value="P:DNA-templated transcription"/>
    <property type="evidence" value="ECO:0007669"/>
    <property type="project" value="InterPro"/>
</dbReference>